<dbReference type="OrthoDB" id="20872at2759"/>
<dbReference type="Proteomes" id="UP000314294">
    <property type="component" value="Unassembled WGS sequence"/>
</dbReference>
<gene>
    <name evidence="2" type="ORF">EYF80_014283</name>
</gene>
<name>A0A4Z2ICM6_9TELE</name>
<evidence type="ECO:0000256" key="1">
    <source>
        <dbReference type="PROSITE-ProRule" id="PRU00023"/>
    </source>
</evidence>
<organism evidence="2 3">
    <name type="scientific">Liparis tanakae</name>
    <name type="common">Tanaka's snailfish</name>
    <dbReference type="NCBI Taxonomy" id="230148"/>
    <lineage>
        <taxon>Eukaryota</taxon>
        <taxon>Metazoa</taxon>
        <taxon>Chordata</taxon>
        <taxon>Craniata</taxon>
        <taxon>Vertebrata</taxon>
        <taxon>Euteleostomi</taxon>
        <taxon>Actinopterygii</taxon>
        <taxon>Neopterygii</taxon>
        <taxon>Teleostei</taxon>
        <taxon>Neoteleostei</taxon>
        <taxon>Acanthomorphata</taxon>
        <taxon>Eupercaria</taxon>
        <taxon>Perciformes</taxon>
        <taxon>Cottioidei</taxon>
        <taxon>Cottales</taxon>
        <taxon>Liparidae</taxon>
        <taxon>Liparis</taxon>
    </lineage>
</organism>
<dbReference type="EMBL" id="SRLO01000103">
    <property type="protein sequence ID" value="TNN75471.1"/>
    <property type="molecule type" value="Genomic_DNA"/>
</dbReference>
<evidence type="ECO:0000313" key="2">
    <source>
        <dbReference type="EMBL" id="TNN75471.1"/>
    </source>
</evidence>
<dbReference type="SUPFAM" id="SSF48403">
    <property type="entry name" value="Ankyrin repeat"/>
    <property type="match status" value="1"/>
</dbReference>
<dbReference type="InterPro" id="IPR002110">
    <property type="entry name" value="Ankyrin_rpt"/>
</dbReference>
<sequence length="145" mass="16568">MFRDRLPHWLSVSSVGECLKWDGDRHSWDHVHYDNNTRCEGDEHQKESDSCLSTQQLCSRSHETLHVGLQAERLKDQLLHWASNGDIFLHDASGSGNLDYVERLPGRGANPNVSSFACRLPIHRAAYRKDTHCELTSMQKSTRSP</sequence>
<dbReference type="AlphaFoldDB" id="A0A4Z2ICM6"/>
<reference evidence="2 3" key="1">
    <citation type="submission" date="2019-03" db="EMBL/GenBank/DDBJ databases">
        <title>First draft genome of Liparis tanakae, snailfish: a comprehensive survey of snailfish specific genes.</title>
        <authorList>
            <person name="Kim W."/>
            <person name="Song I."/>
            <person name="Jeong J.-H."/>
            <person name="Kim D."/>
            <person name="Kim S."/>
            <person name="Ryu S."/>
            <person name="Song J.Y."/>
            <person name="Lee S.K."/>
        </authorList>
    </citation>
    <scope>NUCLEOTIDE SEQUENCE [LARGE SCALE GENOMIC DNA]</scope>
    <source>
        <tissue evidence="2">Muscle</tissue>
    </source>
</reference>
<evidence type="ECO:0000313" key="3">
    <source>
        <dbReference type="Proteomes" id="UP000314294"/>
    </source>
</evidence>
<keyword evidence="3" id="KW-1185">Reference proteome</keyword>
<proteinExistence type="predicted"/>
<protein>
    <submittedName>
        <fullName evidence="2">Uncharacterized protein</fullName>
    </submittedName>
</protein>
<accession>A0A4Z2ICM6</accession>
<feature type="repeat" description="ANK" evidence="1">
    <location>
        <begin position="84"/>
        <end position="116"/>
    </location>
</feature>
<dbReference type="Gene3D" id="1.25.40.20">
    <property type="entry name" value="Ankyrin repeat-containing domain"/>
    <property type="match status" value="1"/>
</dbReference>
<dbReference type="InterPro" id="IPR036770">
    <property type="entry name" value="Ankyrin_rpt-contain_sf"/>
</dbReference>
<keyword evidence="1" id="KW-0040">ANK repeat</keyword>
<comment type="caution">
    <text evidence="2">The sequence shown here is derived from an EMBL/GenBank/DDBJ whole genome shotgun (WGS) entry which is preliminary data.</text>
</comment>
<dbReference type="PROSITE" id="PS50088">
    <property type="entry name" value="ANK_REPEAT"/>
    <property type="match status" value="1"/>
</dbReference>